<dbReference type="AlphaFoldDB" id="A0A9Q3B963"/>
<organism evidence="2 3">
    <name type="scientific">Austropuccinia psidii MF-1</name>
    <dbReference type="NCBI Taxonomy" id="1389203"/>
    <lineage>
        <taxon>Eukaryota</taxon>
        <taxon>Fungi</taxon>
        <taxon>Dikarya</taxon>
        <taxon>Basidiomycota</taxon>
        <taxon>Pucciniomycotina</taxon>
        <taxon>Pucciniomycetes</taxon>
        <taxon>Pucciniales</taxon>
        <taxon>Sphaerophragmiaceae</taxon>
        <taxon>Austropuccinia</taxon>
    </lineage>
</organism>
<evidence type="ECO:0000313" key="2">
    <source>
        <dbReference type="EMBL" id="MBW0460903.1"/>
    </source>
</evidence>
<evidence type="ECO:0000256" key="1">
    <source>
        <dbReference type="SAM" id="MobiDB-lite"/>
    </source>
</evidence>
<proteinExistence type="predicted"/>
<accession>A0A9Q3B963</accession>
<sequence length="225" mass="25051">MTNTCDDCQQAHLKFLLIVQPFRPCGQRSSHPRHPCKDSFVVDHDESIPEQEWMPGPQTGRRECFRMISPIPSSINLSTPALRPLSNEQNPPNPPQQDSPVPCIPHKQTLRQPTPDLSGTQWSEGVFREPSQHDEPPIPGPSQPSKPHEDASAHGPEPEVAPTQSMEEHFDTPSTVIIIDDTPFGAPSLHSYPGDPSQCPQEPRRQAPLIPTMRLARNLPAYDQP</sequence>
<keyword evidence="3" id="KW-1185">Reference proteome</keyword>
<comment type="caution">
    <text evidence="2">The sequence shown here is derived from an EMBL/GenBank/DDBJ whole genome shotgun (WGS) entry which is preliminary data.</text>
</comment>
<feature type="compositionally biased region" description="Polar residues" evidence="1">
    <location>
        <begin position="110"/>
        <end position="123"/>
    </location>
</feature>
<protein>
    <submittedName>
        <fullName evidence="2">Uncharacterized protein</fullName>
    </submittedName>
</protein>
<feature type="region of interest" description="Disordered" evidence="1">
    <location>
        <begin position="75"/>
        <end position="225"/>
    </location>
</feature>
<dbReference type="Proteomes" id="UP000765509">
    <property type="component" value="Unassembled WGS sequence"/>
</dbReference>
<gene>
    <name evidence="2" type="ORF">O181_000618</name>
</gene>
<evidence type="ECO:0000313" key="3">
    <source>
        <dbReference type="Proteomes" id="UP000765509"/>
    </source>
</evidence>
<reference evidence="2" key="1">
    <citation type="submission" date="2021-03" db="EMBL/GenBank/DDBJ databases">
        <title>Draft genome sequence of rust myrtle Austropuccinia psidii MF-1, a brazilian biotype.</title>
        <authorList>
            <person name="Quecine M.C."/>
            <person name="Pachon D.M.R."/>
            <person name="Bonatelli M.L."/>
            <person name="Correr F.H."/>
            <person name="Franceschini L.M."/>
            <person name="Leite T.F."/>
            <person name="Margarido G.R.A."/>
            <person name="Almeida C.A."/>
            <person name="Ferrarezi J.A."/>
            <person name="Labate C.A."/>
        </authorList>
    </citation>
    <scope>NUCLEOTIDE SEQUENCE</scope>
    <source>
        <strain evidence="2">MF-1</strain>
    </source>
</reference>
<feature type="compositionally biased region" description="Basic and acidic residues" evidence="1">
    <location>
        <begin position="126"/>
        <end position="136"/>
    </location>
</feature>
<dbReference type="EMBL" id="AVOT02000073">
    <property type="protein sequence ID" value="MBW0460903.1"/>
    <property type="molecule type" value="Genomic_DNA"/>
</dbReference>
<name>A0A9Q3B963_9BASI</name>